<dbReference type="GO" id="GO:0008061">
    <property type="term" value="F:chitin binding"/>
    <property type="evidence" value="ECO:0007669"/>
    <property type="project" value="InterPro"/>
</dbReference>
<proteinExistence type="predicted"/>
<evidence type="ECO:0000313" key="3">
    <source>
        <dbReference type="EMBL" id="KAH9526849.1"/>
    </source>
</evidence>
<keyword evidence="1" id="KW-0732">Signal</keyword>
<dbReference type="InterPro" id="IPR017853">
    <property type="entry name" value="GH"/>
</dbReference>
<protein>
    <recommendedName>
        <fullName evidence="2">Chitin-binding type-2 domain-containing protein</fullName>
    </recommendedName>
</protein>
<organism evidence="3 4">
    <name type="scientific">Dermatophagoides farinae</name>
    <name type="common">American house dust mite</name>
    <dbReference type="NCBI Taxonomy" id="6954"/>
    <lineage>
        <taxon>Eukaryota</taxon>
        <taxon>Metazoa</taxon>
        <taxon>Ecdysozoa</taxon>
        <taxon>Arthropoda</taxon>
        <taxon>Chelicerata</taxon>
        <taxon>Arachnida</taxon>
        <taxon>Acari</taxon>
        <taxon>Acariformes</taxon>
        <taxon>Sarcoptiformes</taxon>
        <taxon>Astigmata</taxon>
        <taxon>Psoroptidia</taxon>
        <taxon>Analgoidea</taxon>
        <taxon>Pyroglyphidae</taxon>
        <taxon>Dermatophagoidinae</taxon>
        <taxon>Dermatophagoides</taxon>
    </lineage>
</organism>
<feature type="signal peptide" evidence="1">
    <location>
        <begin position="1"/>
        <end position="22"/>
    </location>
</feature>
<keyword evidence="4" id="KW-1185">Reference proteome</keyword>
<dbReference type="PANTHER" id="PTHR42976">
    <property type="entry name" value="BIFUNCTIONAL CHITINASE/LYSOZYME-RELATED"/>
    <property type="match status" value="1"/>
</dbReference>
<feature type="chain" id="PRO_5037632592" description="Chitin-binding type-2 domain-containing protein" evidence="1">
    <location>
        <begin position="23"/>
        <end position="403"/>
    </location>
</feature>
<dbReference type="SUPFAM" id="SSF57625">
    <property type="entry name" value="Invertebrate chitin-binding proteins"/>
    <property type="match status" value="1"/>
</dbReference>
<evidence type="ECO:0000313" key="4">
    <source>
        <dbReference type="Proteomes" id="UP000790347"/>
    </source>
</evidence>
<dbReference type="EMBL" id="ASGP02000001">
    <property type="protein sequence ID" value="KAH9526849.1"/>
    <property type="molecule type" value="Genomic_DNA"/>
</dbReference>
<dbReference type="CDD" id="cd06543">
    <property type="entry name" value="GH18_PF-ChiA-like"/>
    <property type="match status" value="1"/>
</dbReference>
<dbReference type="SUPFAM" id="SSF51445">
    <property type="entry name" value="(Trans)glycosidases"/>
    <property type="match status" value="1"/>
</dbReference>
<name>A0A922I8C9_DERFA</name>
<gene>
    <name evidence="3" type="ORF">DERF_000907</name>
</gene>
<reference evidence="3" key="2">
    <citation type="journal article" date="2022" name="Res Sq">
        <title>Comparative Genomics Reveals Insights into the Divergent Evolution of Astigmatic Mites and Household Pest Adaptations.</title>
        <authorList>
            <person name="Xiong Q."/>
            <person name="Wan A.T.-Y."/>
            <person name="Liu X.-Y."/>
            <person name="Fung C.S.-H."/>
            <person name="Xiao X."/>
            <person name="Malainual N."/>
            <person name="Hou J."/>
            <person name="Wang L."/>
            <person name="Wang M."/>
            <person name="Yang K."/>
            <person name="Cui Y."/>
            <person name="Leung E."/>
            <person name="Nong W."/>
            <person name="Shin S.-K."/>
            <person name="Au S."/>
            <person name="Jeong K.Y."/>
            <person name="Chew F.T."/>
            <person name="Hui J."/>
            <person name="Leung T.F."/>
            <person name="Tungtrongchitr A."/>
            <person name="Zhong N."/>
            <person name="Liu Z."/>
            <person name="Tsui S."/>
        </authorList>
    </citation>
    <scope>NUCLEOTIDE SEQUENCE</scope>
    <source>
        <strain evidence="3">Derf</strain>
        <tissue evidence="3">Whole organism</tissue>
    </source>
</reference>
<dbReference type="Proteomes" id="UP000790347">
    <property type="component" value="Unassembled WGS sequence"/>
</dbReference>
<dbReference type="SMART" id="SM00494">
    <property type="entry name" value="ChtBD2"/>
    <property type="match status" value="1"/>
</dbReference>
<sequence>MKIEIFCLFLITSSLWMMSIEAAREPAVSPYVDATRMPNENYLVDLHRETGLNSVTLAFVLGTGYGCTPSWGGESTLQDSRIINAVKAFKNVGGDVIVATGGAMGPYLEATCSSPDQLADAYKKALDIVDSTHLDIDIEASINVDIMMNALKKLRSMIPSLTISFTMMVQGDDYGIVDILGVDILKRAVQNNVEVNIVNGMTMEFGSKRASWGDAVIAASESLHRQMKQVWPHKSDEELYTMIGVTPMIGRNFNGKIFQIKHAEQLVDWAKQRKIGHLSFWSVGRDNGDCPGGGVSPSCSSIAQNKFEFSKIFQQYSGTHIPDHFSTTKKPSTENPHHSTKPKPLKIDCSTGVQYIPHETYCDKYYWCFEGKPHLEQCANHLVWDPKINSCNYAESAQRTDCI</sequence>
<dbReference type="GO" id="GO:0005576">
    <property type="term" value="C:extracellular region"/>
    <property type="evidence" value="ECO:0007669"/>
    <property type="project" value="InterPro"/>
</dbReference>
<dbReference type="InterPro" id="IPR052750">
    <property type="entry name" value="GH18_Chitinase"/>
</dbReference>
<dbReference type="Gene3D" id="3.20.20.80">
    <property type="entry name" value="Glycosidases"/>
    <property type="match status" value="1"/>
</dbReference>
<dbReference type="Gene3D" id="2.170.140.10">
    <property type="entry name" value="Chitin binding domain"/>
    <property type="match status" value="1"/>
</dbReference>
<comment type="caution">
    <text evidence="3">The sequence shown here is derived from an EMBL/GenBank/DDBJ whole genome shotgun (WGS) entry which is preliminary data.</text>
</comment>
<dbReference type="AlphaFoldDB" id="A0A922I8C9"/>
<dbReference type="PANTHER" id="PTHR42976:SF1">
    <property type="entry name" value="GH18 DOMAIN-CONTAINING PROTEIN-RELATED"/>
    <property type="match status" value="1"/>
</dbReference>
<dbReference type="Pfam" id="PF01607">
    <property type="entry name" value="CBM_14"/>
    <property type="match status" value="1"/>
</dbReference>
<feature type="domain" description="Chitin-binding type-2" evidence="2">
    <location>
        <begin position="346"/>
        <end position="403"/>
    </location>
</feature>
<evidence type="ECO:0000259" key="2">
    <source>
        <dbReference type="PROSITE" id="PS50940"/>
    </source>
</evidence>
<reference evidence="3" key="1">
    <citation type="submission" date="2013-05" db="EMBL/GenBank/DDBJ databases">
        <authorList>
            <person name="Yim A.K.Y."/>
            <person name="Chan T.F."/>
            <person name="Ji K.M."/>
            <person name="Liu X.Y."/>
            <person name="Zhou J.W."/>
            <person name="Li R.Q."/>
            <person name="Yang K.Y."/>
            <person name="Li J."/>
            <person name="Li M."/>
            <person name="Law P.T.W."/>
            <person name="Wu Y.L."/>
            <person name="Cai Z.L."/>
            <person name="Qin H."/>
            <person name="Bao Y."/>
            <person name="Leung R.K.K."/>
            <person name="Ng P.K.S."/>
            <person name="Zou J."/>
            <person name="Zhong X.J."/>
            <person name="Ran P.X."/>
            <person name="Zhong N.S."/>
            <person name="Liu Z.G."/>
            <person name="Tsui S.K.W."/>
        </authorList>
    </citation>
    <scope>NUCLEOTIDE SEQUENCE</scope>
    <source>
        <strain evidence="3">Derf</strain>
        <tissue evidence="3">Whole organism</tissue>
    </source>
</reference>
<accession>A0A922I8C9</accession>
<dbReference type="InterPro" id="IPR002557">
    <property type="entry name" value="Chitin-bd_dom"/>
</dbReference>
<dbReference type="PROSITE" id="PS50940">
    <property type="entry name" value="CHIT_BIND_II"/>
    <property type="match status" value="1"/>
</dbReference>
<dbReference type="InterPro" id="IPR036508">
    <property type="entry name" value="Chitin-bd_dom_sf"/>
</dbReference>
<evidence type="ECO:0000256" key="1">
    <source>
        <dbReference type="SAM" id="SignalP"/>
    </source>
</evidence>